<dbReference type="GO" id="GO:0000155">
    <property type="term" value="F:phosphorelay sensor kinase activity"/>
    <property type="evidence" value="ECO:0007669"/>
    <property type="project" value="InterPro"/>
</dbReference>
<dbReference type="Pfam" id="PF08521">
    <property type="entry name" value="2CSK_N"/>
    <property type="match status" value="1"/>
</dbReference>
<evidence type="ECO:0000256" key="10">
    <source>
        <dbReference type="ARBA" id="ARBA00023136"/>
    </source>
</evidence>
<dbReference type="InterPro" id="IPR013727">
    <property type="entry name" value="2CSK_N"/>
</dbReference>
<keyword evidence="7 14" id="KW-0418">Kinase</keyword>
<feature type="domain" description="HAMP" evidence="13">
    <location>
        <begin position="180"/>
        <end position="232"/>
    </location>
</feature>
<evidence type="ECO:0000256" key="8">
    <source>
        <dbReference type="ARBA" id="ARBA00022989"/>
    </source>
</evidence>
<sequence length="454" mass="49024">MRSKLLVWLSLPLLSLWFAGAVVAFFMAINFTNVAYDRALFDSARSLAEQVRVVDGRTVLGLPSSVVRLLLSDESDIVYFQVVGRDGRLVSGEADLPRPPAGGRIGKPILHDGKLRGEKLRIASLYVIPLGGANGSAVLVQVAETLNKRHVLAEEILTGMLAPQLALIALALLIVWFGVGRGLGPLQKVRHEIASRSHRDLSPLAESNSPEEVQTLIHAINELMGRLDQALGAQQRFIADAAHQFRTPLAGLKAQTDLALRQTDPVQQRHALEQLSASAGRTVRLINQMLALARVEPGADKSLELQVLELDALARESAMEWVPQALKKEIDLGYEGPGEAVSIRGEALRLRMLLDNLIDNALRYCPGGSSVTVKVGVEAGGAVLVVEDSGPGIPPEEQDKVFQRFYRVLGSEAEGSGLGLAIVQEIVHLHGAQVEIATPAAGRGTEVRVKFPRF</sequence>
<evidence type="ECO:0000256" key="4">
    <source>
        <dbReference type="ARBA" id="ARBA00022553"/>
    </source>
</evidence>
<dbReference type="InterPro" id="IPR050428">
    <property type="entry name" value="TCS_sensor_his_kinase"/>
</dbReference>
<evidence type="ECO:0000256" key="1">
    <source>
        <dbReference type="ARBA" id="ARBA00000085"/>
    </source>
</evidence>
<evidence type="ECO:0000259" key="13">
    <source>
        <dbReference type="PROSITE" id="PS50885"/>
    </source>
</evidence>
<keyword evidence="8 11" id="KW-1133">Transmembrane helix</keyword>
<protein>
    <recommendedName>
        <fullName evidence="3">histidine kinase</fullName>
        <ecNumber evidence="3">2.7.13.3</ecNumber>
    </recommendedName>
</protein>
<keyword evidence="9" id="KW-0902">Two-component regulatory system</keyword>
<dbReference type="Gene3D" id="3.30.565.10">
    <property type="entry name" value="Histidine kinase-like ATPase, C-terminal domain"/>
    <property type="match status" value="1"/>
</dbReference>
<dbReference type="EC" id="2.7.13.3" evidence="3"/>
<proteinExistence type="predicted"/>
<dbReference type="KEGG" id="slac:SKTS_30140"/>
<keyword evidence="15" id="KW-1185">Reference proteome</keyword>
<dbReference type="Pfam" id="PF02518">
    <property type="entry name" value="HATPase_c"/>
    <property type="match status" value="1"/>
</dbReference>
<dbReference type="InterPro" id="IPR004358">
    <property type="entry name" value="Sig_transdc_His_kin-like_C"/>
</dbReference>
<dbReference type="GO" id="GO:0005886">
    <property type="term" value="C:plasma membrane"/>
    <property type="evidence" value="ECO:0007669"/>
    <property type="project" value="TreeGrafter"/>
</dbReference>
<evidence type="ECO:0000256" key="2">
    <source>
        <dbReference type="ARBA" id="ARBA00004370"/>
    </source>
</evidence>
<dbReference type="InterPro" id="IPR003594">
    <property type="entry name" value="HATPase_dom"/>
</dbReference>
<keyword evidence="4" id="KW-0597">Phosphoprotein</keyword>
<reference evidence="15" key="1">
    <citation type="submission" date="2020-03" db="EMBL/GenBank/DDBJ databases">
        <title>Complete genome sequence of sulfur-oxidizing bacterium skT11.</title>
        <authorList>
            <person name="Kanda M."/>
            <person name="Kojima H."/>
            <person name="Fukui M."/>
        </authorList>
    </citation>
    <scope>NUCLEOTIDE SEQUENCE [LARGE SCALE GENOMIC DNA]</scope>
    <source>
        <strain evidence="15">skT11</strain>
    </source>
</reference>
<dbReference type="CDD" id="cd00082">
    <property type="entry name" value="HisKA"/>
    <property type="match status" value="1"/>
</dbReference>
<dbReference type="InterPro" id="IPR036890">
    <property type="entry name" value="HATPase_C_sf"/>
</dbReference>
<dbReference type="PANTHER" id="PTHR45436:SF1">
    <property type="entry name" value="SENSOR PROTEIN QSEC"/>
    <property type="match status" value="1"/>
</dbReference>
<dbReference type="InterPro" id="IPR003661">
    <property type="entry name" value="HisK_dim/P_dom"/>
</dbReference>
<dbReference type="PROSITE" id="PS50109">
    <property type="entry name" value="HIS_KIN"/>
    <property type="match status" value="1"/>
</dbReference>
<accession>A0A6F8VEI6</accession>
<keyword evidence="6 11" id="KW-0812">Transmembrane</keyword>
<dbReference type="SMART" id="SM00387">
    <property type="entry name" value="HATPase_c"/>
    <property type="match status" value="1"/>
</dbReference>
<comment type="catalytic activity">
    <reaction evidence="1">
        <text>ATP + protein L-histidine = ADP + protein N-phospho-L-histidine.</text>
        <dbReference type="EC" id="2.7.13.3"/>
    </reaction>
</comment>
<keyword evidence="5" id="KW-0808">Transferase</keyword>
<keyword evidence="10 11" id="KW-0472">Membrane</keyword>
<evidence type="ECO:0000256" key="7">
    <source>
        <dbReference type="ARBA" id="ARBA00022777"/>
    </source>
</evidence>
<dbReference type="SUPFAM" id="SSF55874">
    <property type="entry name" value="ATPase domain of HSP90 chaperone/DNA topoisomerase II/histidine kinase"/>
    <property type="match status" value="1"/>
</dbReference>
<dbReference type="PROSITE" id="PS50885">
    <property type="entry name" value="HAMP"/>
    <property type="match status" value="1"/>
</dbReference>
<dbReference type="InterPro" id="IPR003660">
    <property type="entry name" value="HAMP_dom"/>
</dbReference>
<dbReference type="Gene3D" id="1.10.287.130">
    <property type="match status" value="1"/>
</dbReference>
<evidence type="ECO:0000256" key="9">
    <source>
        <dbReference type="ARBA" id="ARBA00023012"/>
    </source>
</evidence>
<dbReference type="SMART" id="SM00388">
    <property type="entry name" value="HisKA"/>
    <property type="match status" value="1"/>
</dbReference>
<dbReference type="PANTHER" id="PTHR45436">
    <property type="entry name" value="SENSOR HISTIDINE KINASE YKOH"/>
    <property type="match status" value="1"/>
</dbReference>
<dbReference type="Proteomes" id="UP000502260">
    <property type="component" value="Chromosome"/>
</dbReference>
<feature type="transmembrane region" description="Helical" evidence="11">
    <location>
        <begin position="156"/>
        <end position="179"/>
    </location>
</feature>
<evidence type="ECO:0000313" key="15">
    <source>
        <dbReference type="Proteomes" id="UP000502260"/>
    </source>
</evidence>
<evidence type="ECO:0000313" key="14">
    <source>
        <dbReference type="EMBL" id="BCB28128.1"/>
    </source>
</evidence>
<feature type="domain" description="Histidine kinase" evidence="12">
    <location>
        <begin position="240"/>
        <end position="454"/>
    </location>
</feature>
<evidence type="ECO:0000256" key="3">
    <source>
        <dbReference type="ARBA" id="ARBA00012438"/>
    </source>
</evidence>
<dbReference type="InterPro" id="IPR005467">
    <property type="entry name" value="His_kinase_dom"/>
</dbReference>
<dbReference type="AlphaFoldDB" id="A0A6F8VEI6"/>
<evidence type="ECO:0000256" key="6">
    <source>
        <dbReference type="ARBA" id="ARBA00022692"/>
    </source>
</evidence>
<comment type="subcellular location">
    <subcellularLocation>
        <location evidence="2">Membrane</location>
    </subcellularLocation>
</comment>
<dbReference type="SUPFAM" id="SSF47384">
    <property type="entry name" value="Homodimeric domain of signal transducing histidine kinase"/>
    <property type="match status" value="1"/>
</dbReference>
<organism evidence="14 15">
    <name type="scientific">Sulfurimicrobium lacus</name>
    <dbReference type="NCBI Taxonomy" id="2715678"/>
    <lineage>
        <taxon>Bacteria</taxon>
        <taxon>Pseudomonadati</taxon>
        <taxon>Pseudomonadota</taxon>
        <taxon>Betaproteobacteria</taxon>
        <taxon>Nitrosomonadales</taxon>
        <taxon>Sulfuricellaceae</taxon>
        <taxon>Sulfurimicrobium</taxon>
    </lineage>
</organism>
<evidence type="ECO:0000259" key="12">
    <source>
        <dbReference type="PROSITE" id="PS50109"/>
    </source>
</evidence>
<gene>
    <name evidence="14" type="ORF">SKTS_30140</name>
</gene>
<dbReference type="EMBL" id="AP022853">
    <property type="protein sequence ID" value="BCB28128.1"/>
    <property type="molecule type" value="Genomic_DNA"/>
</dbReference>
<dbReference type="InterPro" id="IPR036097">
    <property type="entry name" value="HisK_dim/P_sf"/>
</dbReference>
<evidence type="ECO:0000256" key="5">
    <source>
        <dbReference type="ARBA" id="ARBA00022679"/>
    </source>
</evidence>
<evidence type="ECO:0000256" key="11">
    <source>
        <dbReference type="SAM" id="Phobius"/>
    </source>
</evidence>
<dbReference type="Pfam" id="PF00512">
    <property type="entry name" value="HisKA"/>
    <property type="match status" value="1"/>
</dbReference>
<dbReference type="PRINTS" id="PR00344">
    <property type="entry name" value="BCTRLSENSOR"/>
</dbReference>
<name>A0A6F8VEI6_9PROT</name>